<reference evidence="2" key="3">
    <citation type="submission" date="2025-08" db="UniProtKB">
        <authorList>
            <consortium name="Ensembl"/>
        </authorList>
    </citation>
    <scope>IDENTIFICATION</scope>
</reference>
<dbReference type="EMBL" id="CABD030039746">
    <property type="status" value="NOT_ANNOTATED_CDS"/>
    <property type="molecule type" value="Genomic_DNA"/>
</dbReference>
<gene>
    <name evidence="2" type="primary">ARSK</name>
</gene>
<organism evidence="2 3">
    <name type="scientific">Gorilla gorilla gorilla</name>
    <name type="common">Western lowland gorilla</name>
    <dbReference type="NCBI Taxonomy" id="9595"/>
    <lineage>
        <taxon>Eukaryota</taxon>
        <taxon>Metazoa</taxon>
        <taxon>Chordata</taxon>
        <taxon>Craniata</taxon>
        <taxon>Vertebrata</taxon>
        <taxon>Euteleostomi</taxon>
        <taxon>Mammalia</taxon>
        <taxon>Eutheria</taxon>
        <taxon>Euarchontoglires</taxon>
        <taxon>Primates</taxon>
        <taxon>Haplorrhini</taxon>
        <taxon>Catarrhini</taxon>
        <taxon>Hominidae</taxon>
        <taxon>Gorilla</taxon>
    </lineage>
</organism>
<feature type="chain" id="PRO_5014115729" evidence="1">
    <location>
        <begin position="23"/>
        <end position="46"/>
    </location>
</feature>
<evidence type="ECO:0000313" key="2">
    <source>
        <dbReference type="Ensembl" id="ENSGGOP00000029276.1"/>
    </source>
</evidence>
<dbReference type="Ensembl" id="ENSGGOT00000042975.1">
    <property type="protein sequence ID" value="ENSGGOP00000029276.1"/>
    <property type="gene ID" value="ENSGGOG00000005782.3"/>
</dbReference>
<proteinExistence type="predicted"/>
<dbReference type="Proteomes" id="UP000001519">
    <property type="component" value="Chromosome 5"/>
</dbReference>
<sequence length="46" mass="4720">MLLLWVSVVAVLALAVLAPGAGEQRRGAAKASNVVLVVSDSFIPDD</sequence>
<reference evidence="2" key="4">
    <citation type="submission" date="2025-09" db="UniProtKB">
        <authorList>
            <consortium name="Ensembl"/>
        </authorList>
    </citation>
    <scope>IDENTIFICATION</scope>
</reference>
<feature type="signal peptide" evidence="1">
    <location>
        <begin position="1"/>
        <end position="22"/>
    </location>
</feature>
<evidence type="ECO:0000256" key="1">
    <source>
        <dbReference type="SAM" id="SignalP"/>
    </source>
</evidence>
<reference evidence="2 3" key="2">
    <citation type="journal article" date="2012" name="Nature">
        <title>Insights into hominid evolution from the gorilla genome sequence.</title>
        <authorList>
            <person name="Scally A."/>
            <person name="Dutheil J.Y."/>
            <person name="Hillier L.W."/>
            <person name="Jordan G.E."/>
            <person name="Goodhead I."/>
            <person name="Herrero J."/>
            <person name="Hobolth A."/>
            <person name="Lappalainen T."/>
            <person name="Mailund T."/>
            <person name="Marques-Bonet T."/>
            <person name="McCarthy S."/>
            <person name="Montgomery S.H."/>
            <person name="Schwalie P.C."/>
            <person name="Tang Y.A."/>
            <person name="Ward M.C."/>
            <person name="Xue Y."/>
            <person name="Yngvadottir B."/>
            <person name="Alkan C."/>
            <person name="Andersen L.N."/>
            <person name="Ayub Q."/>
            <person name="Ball E.V."/>
            <person name="Beal K."/>
            <person name="Bradley B.J."/>
            <person name="Chen Y."/>
            <person name="Clee C.M."/>
            <person name="Fitzgerald S."/>
            <person name="Graves T.A."/>
            <person name="Gu Y."/>
            <person name="Heath P."/>
            <person name="Heger A."/>
            <person name="Karakoc E."/>
            <person name="Kolb-Kokocinski A."/>
            <person name="Laird G.K."/>
            <person name="Lunter G."/>
            <person name="Meader S."/>
            <person name="Mort M."/>
            <person name="Mullikin J.C."/>
            <person name="Munch K."/>
            <person name="O'Connor T.D."/>
            <person name="Phillips A.D."/>
            <person name="Prado-Martinez J."/>
            <person name="Rogers A.S."/>
            <person name="Sajjadian S."/>
            <person name="Schmidt D."/>
            <person name="Shaw K."/>
            <person name="Simpson J.T."/>
            <person name="Stenson P.D."/>
            <person name="Turner D.J."/>
            <person name="Vigilant L."/>
            <person name="Vilella A.J."/>
            <person name="Whitener W."/>
            <person name="Zhu B."/>
            <person name="Cooper D.N."/>
            <person name="de Jong P."/>
            <person name="Dermitzakis E.T."/>
            <person name="Eichler E.E."/>
            <person name="Flicek P."/>
            <person name="Goldman N."/>
            <person name="Mundy N.I."/>
            <person name="Ning Z."/>
            <person name="Odom D.T."/>
            <person name="Ponting C.P."/>
            <person name="Quail M.A."/>
            <person name="Ryder O.A."/>
            <person name="Searle S.M."/>
            <person name="Warren W.C."/>
            <person name="Wilson R.K."/>
            <person name="Schierup M.H."/>
            <person name="Rogers J."/>
            <person name="Tyler-Smith C."/>
            <person name="Durbin R."/>
        </authorList>
    </citation>
    <scope>NUCLEOTIDE SEQUENCE [LARGE SCALE GENOMIC DNA]</scope>
</reference>
<accession>A0A2I2Y2Z6</accession>
<keyword evidence="1" id="KW-0732">Signal</keyword>
<dbReference type="Bgee" id="ENSGGOG00000005782">
    <property type="expression patterns" value="Expressed in prefrontal cortex and 5 other cell types or tissues"/>
</dbReference>
<dbReference type="AlphaFoldDB" id="A0A2I2Y2Z6"/>
<dbReference type="EMBL" id="CABD030039745">
    <property type="status" value="NOT_ANNOTATED_CDS"/>
    <property type="molecule type" value="Genomic_DNA"/>
</dbReference>
<name>A0A2I2Y2Z6_GORGO</name>
<evidence type="ECO:0000313" key="3">
    <source>
        <dbReference type="Proteomes" id="UP000001519"/>
    </source>
</evidence>
<reference evidence="3" key="1">
    <citation type="submission" date="2011-05" db="EMBL/GenBank/DDBJ databases">
        <title>Insights into the evolution of the great apes provided by the gorilla genome.</title>
        <authorList>
            <person name="Scally A."/>
        </authorList>
    </citation>
    <scope>NUCLEOTIDE SEQUENCE [LARGE SCALE GENOMIC DNA]</scope>
</reference>
<keyword evidence="3" id="KW-1185">Reference proteome</keyword>
<dbReference type="GeneTree" id="ENSGT00940000158982"/>
<protein>
    <submittedName>
        <fullName evidence="2">Arylsulfatase family member K</fullName>
    </submittedName>
</protein>